<accession>A0A0R1SCP3</accession>
<dbReference type="RefSeq" id="WP_027825831.1">
    <property type="nucleotide sequence ID" value="NZ_AZFB01000005.1"/>
</dbReference>
<keyword evidence="2" id="KW-1185">Reference proteome</keyword>
<dbReference type="OrthoDB" id="2965348at2"/>
<dbReference type="AlphaFoldDB" id="A0A0R1SCP3"/>
<dbReference type="Gene3D" id="3.30.1380.20">
    <property type="entry name" value="Trafficking protein particle complex subunit 3"/>
    <property type="match status" value="1"/>
</dbReference>
<proteinExistence type="predicted"/>
<name>A0A0R1SCP3_9LACO</name>
<evidence type="ECO:0000313" key="2">
    <source>
        <dbReference type="Proteomes" id="UP000051931"/>
    </source>
</evidence>
<dbReference type="EMBL" id="AZFB01000005">
    <property type="protein sequence ID" value="KRL63051.1"/>
    <property type="molecule type" value="Genomic_DNA"/>
</dbReference>
<organism evidence="1 2">
    <name type="scientific">Lactobacillus psittaci DSM 15354</name>
    <dbReference type="NCBI Taxonomy" id="1122152"/>
    <lineage>
        <taxon>Bacteria</taxon>
        <taxon>Bacillati</taxon>
        <taxon>Bacillota</taxon>
        <taxon>Bacilli</taxon>
        <taxon>Lactobacillales</taxon>
        <taxon>Lactobacillaceae</taxon>
        <taxon>Lactobacillus</taxon>
    </lineage>
</organism>
<protein>
    <recommendedName>
        <fullName evidence="3">DUF2507 domain-containing protein</fullName>
    </recommendedName>
</protein>
<dbReference type="Proteomes" id="UP000051931">
    <property type="component" value="Unassembled WGS sequence"/>
</dbReference>
<dbReference type="eggNOG" id="COG1719">
    <property type="taxonomic scope" value="Bacteria"/>
</dbReference>
<sequence length="131" mass="14973">MQANNEHSYFINQLYRDFLLPKILGEDTKEILYWAGKQIARHYALSDVSDLTEFFEMSEFGALTLVKEKRASQTFELTGQSVTDRLDSKSTDFELEAGIIAETLEKANDRPCEASVTILTKEQKVQIIAQF</sequence>
<dbReference type="PATRIC" id="fig|1122152.4.peg.1018"/>
<evidence type="ECO:0008006" key="3">
    <source>
        <dbReference type="Google" id="ProtNLM"/>
    </source>
</evidence>
<dbReference type="InterPro" id="IPR024096">
    <property type="entry name" value="NO_sig/Golgi_transp_ligand-bd"/>
</dbReference>
<dbReference type="STRING" id="1122152.GCA_000425905_00865"/>
<dbReference type="Pfam" id="PF10702">
    <property type="entry name" value="DUF2507"/>
    <property type="match status" value="1"/>
</dbReference>
<dbReference type="SUPFAM" id="SSF111126">
    <property type="entry name" value="Ligand-binding domain in the NO signalling and Golgi transport"/>
    <property type="match status" value="1"/>
</dbReference>
<dbReference type="InterPro" id="IPR019642">
    <property type="entry name" value="DUF2507"/>
</dbReference>
<reference evidence="1 2" key="1">
    <citation type="journal article" date="2015" name="Genome Announc.">
        <title>Expanding the biotechnology potential of lactobacilli through comparative genomics of 213 strains and associated genera.</title>
        <authorList>
            <person name="Sun Z."/>
            <person name="Harris H.M."/>
            <person name="McCann A."/>
            <person name="Guo C."/>
            <person name="Argimon S."/>
            <person name="Zhang W."/>
            <person name="Yang X."/>
            <person name="Jeffery I.B."/>
            <person name="Cooney J.C."/>
            <person name="Kagawa T.F."/>
            <person name="Liu W."/>
            <person name="Song Y."/>
            <person name="Salvetti E."/>
            <person name="Wrobel A."/>
            <person name="Rasinkangas P."/>
            <person name="Parkhill J."/>
            <person name="Rea M.C."/>
            <person name="O'Sullivan O."/>
            <person name="Ritari J."/>
            <person name="Douillard F.P."/>
            <person name="Paul Ross R."/>
            <person name="Yang R."/>
            <person name="Briner A.E."/>
            <person name="Felis G.E."/>
            <person name="de Vos W.M."/>
            <person name="Barrangou R."/>
            <person name="Klaenhammer T.R."/>
            <person name="Caufield P.W."/>
            <person name="Cui Y."/>
            <person name="Zhang H."/>
            <person name="O'Toole P.W."/>
        </authorList>
    </citation>
    <scope>NUCLEOTIDE SEQUENCE [LARGE SCALE GENOMIC DNA]</scope>
    <source>
        <strain evidence="1 2">DSM 15354</strain>
    </source>
</reference>
<gene>
    <name evidence="1" type="ORF">FC23_GL000988</name>
</gene>
<evidence type="ECO:0000313" key="1">
    <source>
        <dbReference type="EMBL" id="KRL63051.1"/>
    </source>
</evidence>
<comment type="caution">
    <text evidence="1">The sequence shown here is derived from an EMBL/GenBank/DDBJ whole genome shotgun (WGS) entry which is preliminary data.</text>
</comment>